<gene>
    <name evidence="3" type="ORF">ABEB36_001861</name>
</gene>
<feature type="region of interest" description="Disordered" evidence="1">
    <location>
        <begin position="149"/>
        <end position="217"/>
    </location>
</feature>
<evidence type="ECO:0000313" key="4">
    <source>
        <dbReference type="Proteomes" id="UP001566132"/>
    </source>
</evidence>
<feature type="compositionally biased region" description="Basic and acidic residues" evidence="1">
    <location>
        <begin position="190"/>
        <end position="210"/>
    </location>
</feature>
<evidence type="ECO:0000256" key="2">
    <source>
        <dbReference type="SAM" id="SignalP"/>
    </source>
</evidence>
<feature type="signal peptide" evidence="2">
    <location>
        <begin position="1"/>
        <end position="20"/>
    </location>
</feature>
<reference evidence="3 4" key="1">
    <citation type="submission" date="2024-05" db="EMBL/GenBank/DDBJ databases">
        <title>Genetic variation in Jamaican populations of the coffee berry borer (Hypothenemus hampei).</title>
        <authorList>
            <person name="Errbii M."/>
            <person name="Myrie A."/>
        </authorList>
    </citation>
    <scope>NUCLEOTIDE SEQUENCE [LARGE SCALE GENOMIC DNA]</scope>
    <source>
        <strain evidence="3">JA-Hopewell-2020-01-JO</strain>
        <tissue evidence="3">Whole body</tissue>
    </source>
</reference>
<protein>
    <submittedName>
        <fullName evidence="3">Uncharacterized protein</fullName>
    </submittedName>
</protein>
<keyword evidence="4" id="KW-1185">Reference proteome</keyword>
<dbReference type="Proteomes" id="UP001566132">
    <property type="component" value="Unassembled WGS sequence"/>
</dbReference>
<evidence type="ECO:0000256" key="1">
    <source>
        <dbReference type="SAM" id="MobiDB-lite"/>
    </source>
</evidence>
<sequence>MITLKVLGSILLLFITVTTQLPLDEETASNLSDTDNGTYVEETFIEVLLPGKTLLNATALESLLNVTNDANVTNVEEPLARVLRDTQVNSTRAVTTPGEFAHRLPTTNTTDNLEAHSVHVRAANNGGSNTIKPDVLYSSNGTKSSLARVAPAAEPPAVYTQGSLTRPVRETNSDGTTIRPVLYSSHLRTRRSESNESRSSEESSSEEKTHLGGGYHY</sequence>
<dbReference type="EMBL" id="JBDJPC010000001">
    <property type="protein sequence ID" value="KAL1518200.1"/>
    <property type="molecule type" value="Genomic_DNA"/>
</dbReference>
<accession>A0ABD1FFY3</accession>
<organism evidence="3 4">
    <name type="scientific">Hypothenemus hampei</name>
    <name type="common">Coffee berry borer</name>
    <dbReference type="NCBI Taxonomy" id="57062"/>
    <lineage>
        <taxon>Eukaryota</taxon>
        <taxon>Metazoa</taxon>
        <taxon>Ecdysozoa</taxon>
        <taxon>Arthropoda</taxon>
        <taxon>Hexapoda</taxon>
        <taxon>Insecta</taxon>
        <taxon>Pterygota</taxon>
        <taxon>Neoptera</taxon>
        <taxon>Endopterygota</taxon>
        <taxon>Coleoptera</taxon>
        <taxon>Polyphaga</taxon>
        <taxon>Cucujiformia</taxon>
        <taxon>Curculionidae</taxon>
        <taxon>Scolytinae</taxon>
        <taxon>Hypothenemus</taxon>
    </lineage>
</organism>
<comment type="caution">
    <text evidence="3">The sequence shown here is derived from an EMBL/GenBank/DDBJ whole genome shotgun (WGS) entry which is preliminary data.</text>
</comment>
<dbReference type="AlphaFoldDB" id="A0ABD1FFY3"/>
<feature type="chain" id="PRO_5044852374" evidence="2">
    <location>
        <begin position="21"/>
        <end position="217"/>
    </location>
</feature>
<keyword evidence="2" id="KW-0732">Signal</keyword>
<proteinExistence type="predicted"/>
<name>A0ABD1FFY3_HYPHA</name>
<evidence type="ECO:0000313" key="3">
    <source>
        <dbReference type="EMBL" id="KAL1518200.1"/>
    </source>
</evidence>